<dbReference type="InterPro" id="IPR058514">
    <property type="entry name" value="DUF8201"/>
</dbReference>
<dbReference type="InterPro" id="IPR058065">
    <property type="entry name" value="LIC_10190-like"/>
</dbReference>
<feature type="transmembrane region" description="Helical" evidence="1">
    <location>
        <begin position="225"/>
        <end position="242"/>
    </location>
</feature>
<sequence length="562" mass="65743">MLLIFLSWIYIFITTLNFGILFKKIVKLENCHVIIHHILGLFLYTILTSITAFFIRINIEFYIFVFLINHIVFIINRQLFINEIKKFITTIKNLGVLLKVIFFAVFIITLAQSSTAPYLLDNESYYIQTIKWINEFGYVKGLANLHLFFAQNSAWHTLQAGFNFPFLSDFFNDLNGFLFVLISILALEKINNYKSNFDSQGLSFGLILLFTIFFMQFVNAPSPDLFVFTLTPYVFYLFITNYKTIDKTTFKAILSLILFLCFVKVTSAILVVLILILFFKNFQTLKNDLFNYTLLCVVVLSLFLSKNIIISGYLLFPIDAIDFFNFDWKQPKSLVEFYNYGTYLSGFDNQDVSQLTLVERFWFWLTISKLHGIFNKLFVVLLIIYPWFIYKSKNKFALSVLYTLAVLQLIILWNSSPQYRYFFVFIIFLSLQIIVSLLKNKSILNYFITLFILLSAIPVFFEINLNALTKNPFAMKLSTFNSKNIFIPEGKSKINTQFTKTNINNFEFYSPSDHVYFWATGNGNLPCVNKQQINFIKNSYNFVPQLRTGNLKDGFKSIKIEE</sequence>
<dbReference type="Pfam" id="PF26626">
    <property type="entry name" value="DUF8201"/>
    <property type="match status" value="1"/>
</dbReference>
<accession>A0A3D9RUF2</accession>
<feature type="transmembrane region" description="Helical" evidence="1">
    <location>
        <begin position="170"/>
        <end position="187"/>
    </location>
</feature>
<feature type="transmembrane region" description="Helical" evidence="1">
    <location>
        <begin position="254"/>
        <end position="279"/>
    </location>
</feature>
<gene>
    <name evidence="3" type="ORF">BX611_0891</name>
</gene>
<name>A0A3D9RUF2_9FLAO</name>
<feature type="domain" description="DUF8201" evidence="2">
    <location>
        <begin position="1"/>
        <end position="427"/>
    </location>
</feature>
<dbReference type="RefSeq" id="WP_115878430.1">
    <property type="nucleotide sequence ID" value="NZ_QTTQ01000009.1"/>
</dbReference>
<dbReference type="AlphaFoldDB" id="A0A3D9RUF2"/>
<feature type="transmembrane region" description="Helical" evidence="1">
    <location>
        <begin position="93"/>
        <end position="111"/>
    </location>
</feature>
<feature type="transmembrane region" description="Helical" evidence="1">
    <location>
        <begin position="199"/>
        <end position="219"/>
    </location>
</feature>
<feature type="transmembrane region" description="Helical" evidence="1">
    <location>
        <begin position="34"/>
        <end position="55"/>
    </location>
</feature>
<evidence type="ECO:0000313" key="4">
    <source>
        <dbReference type="Proteomes" id="UP000256429"/>
    </source>
</evidence>
<evidence type="ECO:0000259" key="2">
    <source>
        <dbReference type="Pfam" id="PF26626"/>
    </source>
</evidence>
<dbReference type="NCBIfam" id="NF047510">
    <property type="entry name" value="LIC_10190_fam"/>
    <property type="match status" value="1"/>
</dbReference>
<keyword evidence="1" id="KW-0472">Membrane</keyword>
<proteinExistence type="predicted"/>
<organism evidence="3 4">
    <name type="scientific">Lutibacter oceani</name>
    <dbReference type="NCBI Taxonomy" id="1853311"/>
    <lineage>
        <taxon>Bacteria</taxon>
        <taxon>Pseudomonadati</taxon>
        <taxon>Bacteroidota</taxon>
        <taxon>Flavobacteriia</taxon>
        <taxon>Flavobacteriales</taxon>
        <taxon>Flavobacteriaceae</taxon>
        <taxon>Lutibacter</taxon>
    </lineage>
</organism>
<feature type="transmembrane region" description="Helical" evidence="1">
    <location>
        <begin position="373"/>
        <end position="390"/>
    </location>
</feature>
<feature type="transmembrane region" description="Helical" evidence="1">
    <location>
        <begin position="444"/>
        <end position="465"/>
    </location>
</feature>
<keyword evidence="1" id="KW-0812">Transmembrane</keyword>
<feature type="transmembrane region" description="Helical" evidence="1">
    <location>
        <begin position="291"/>
        <end position="316"/>
    </location>
</feature>
<feature type="transmembrane region" description="Helical" evidence="1">
    <location>
        <begin position="6"/>
        <end position="22"/>
    </location>
</feature>
<reference evidence="3 4" key="1">
    <citation type="submission" date="2018-08" db="EMBL/GenBank/DDBJ databases">
        <title>Genomic Encyclopedia of Type Strains, Phase III (KMG-III): the genomes of soil and plant-associated and newly described type strains.</title>
        <authorList>
            <person name="Whitman W."/>
        </authorList>
    </citation>
    <scope>NUCLEOTIDE SEQUENCE [LARGE SCALE GENOMIC DNA]</scope>
    <source>
        <strain evidence="3 4">325-5</strain>
    </source>
</reference>
<protein>
    <recommendedName>
        <fullName evidence="2">DUF8201 domain-containing protein</fullName>
    </recommendedName>
</protein>
<dbReference type="Proteomes" id="UP000256429">
    <property type="component" value="Unassembled WGS sequence"/>
</dbReference>
<feature type="transmembrane region" description="Helical" evidence="1">
    <location>
        <begin position="396"/>
        <end position="414"/>
    </location>
</feature>
<evidence type="ECO:0000313" key="3">
    <source>
        <dbReference type="EMBL" id="REE83599.1"/>
    </source>
</evidence>
<evidence type="ECO:0000256" key="1">
    <source>
        <dbReference type="SAM" id="Phobius"/>
    </source>
</evidence>
<feature type="transmembrane region" description="Helical" evidence="1">
    <location>
        <begin position="421"/>
        <end position="438"/>
    </location>
</feature>
<comment type="caution">
    <text evidence="3">The sequence shown here is derived from an EMBL/GenBank/DDBJ whole genome shotgun (WGS) entry which is preliminary data.</text>
</comment>
<keyword evidence="4" id="KW-1185">Reference proteome</keyword>
<dbReference type="EMBL" id="QTTQ01000009">
    <property type="protein sequence ID" value="REE83599.1"/>
    <property type="molecule type" value="Genomic_DNA"/>
</dbReference>
<feature type="transmembrane region" description="Helical" evidence="1">
    <location>
        <begin position="61"/>
        <end position="81"/>
    </location>
</feature>
<keyword evidence="1" id="KW-1133">Transmembrane helix</keyword>
<dbReference type="OrthoDB" id="344987at2"/>